<keyword evidence="1" id="KW-0812">Transmembrane</keyword>
<dbReference type="GO" id="GO:0005886">
    <property type="term" value="C:plasma membrane"/>
    <property type="evidence" value="ECO:0007669"/>
    <property type="project" value="UniProtKB-SubCell"/>
</dbReference>
<comment type="caution">
    <text evidence="2">The sequence shown here is derived from an EMBL/GenBank/DDBJ whole genome shotgun (WGS) entry which is preliminary data.</text>
</comment>
<feature type="transmembrane region" description="Helical" evidence="1">
    <location>
        <begin position="16"/>
        <end position="34"/>
    </location>
</feature>
<accession>A0A3A4KCF6</accession>
<dbReference type="GO" id="GO:0140359">
    <property type="term" value="F:ABC-type transporter activity"/>
    <property type="evidence" value="ECO:0007669"/>
    <property type="project" value="InterPro"/>
</dbReference>
<proteinExistence type="predicted"/>
<feature type="transmembrane region" description="Helical" evidence="1">
    <location>
        <begin position="114"/>
        <end position="138"/>
    </location>
</feature>
<feature type="transmembrane region" description="Helical" evidence="1">
    <location>
        <begin position="71"/>
        <end position="93"/>
    </location>
</feature>
<keyword evidence="1" id="KW-0472">Membrane</keyword>
<dbReference type="OrthoDB" id="3686802at2"/>
<dbReference type="Proteomes" id="UP000266677">
    <property type="component" value="Unassembled WGS sequence"/>
</dbReference>
<organism evidence="2 3">
    <name type="scientific">Nocardia panacis</name>
    <dbReference type="NCBI Taxonomy" id="2340916"/>
    <lineage>
        <taxon>Bacteria</taxon>
        <taxon>Bacillati</taxon>
        <taxon>Actinomycetota</taxon>
        <taxon>Actinomycetes</taxon>
        <taxon>Mycobacteriales</taxon>
        <taxon>Nocardiaceae</taxon>
        <taxon>Nocardia</taxon>
    </lineage>
</organism>
<dbReference type="AlphaFoldDB" id="A0A3A4KCF6"/>
<reference evidence="2 3" key="1">
    <citation type="submission" date="2018-09" db="EMBL/GenBank/DDBJ databases">
        <title>YIM PH21274 draft genome.</title>
        <authorList>
            <person name="Miao C."/>
        </authorList>
    </citation>
    <scope>NUCLEOTIDE SEQUENCE [LARGE SCALE GENOMIC DNA]</scope>
    <source>
        <strain evidence="2 3">YIM PH 21724</strain>
    </source>
</reference>
<keyword evidence="3" id="KW-1185">Reference proteome</keyword>
<name>A0A3A4KCF6_9NOCA</name>
<evidence type="ECO:0000313" key="3">
    <source>
        <dbReference type="Proteomes" id="UP000266677"/>
    </source>
</evidence>
<feature type="transmembrane region" description="Helical" evidence="1">
    <location>
        <begin position="186"/>
        <end position="209"/>
    </location>
</feature>
<evidence type="ECO:0000313" key="2">
    <source>
        <dbReference type="EMBL" id="RJO72944.1"/>
    </source>
</evidence>
<gene>
    <name evidence="2" type="ORF">D5S18_21920</name>
</gene>
<dbReference type="EMBL" id="QZFU01000024">
    <property type="protein sequence ID" value="RJO72944.1"/>
    <property type="molecule type" value="Genomic_DNA"/>
</dbReference>
<keyword evidence="1" id="KW-1133">Transmembrane helix</keyword>
<sequence>MKRTVFTQTLTEQRRGLIGWSAAFFLIPIIYLSSYKSLKEQGTLNFKQNKLYGSLGMSDFASGAGYLGSTVYSLLGLVLMLIFTVSFAARTVTQEENGSLDLLLARAIGRIDLLLQRFAALATQIVVVSTALTVGVLIGSRSGSIDVATGHVLAASAGLGMFALLIGSVTLLVGALTGKRTLTLGIAGLIGIASYLANNLGATIDGLSWLRRVSPVYYASGHTPLVNGWNAQLLALVVLVALACTAALTGFDRRDLAV</sequence>
<evidence type="ECO:0008006" key="4">
    <source>
        <dbReference type="Google" id="ProtNLM"/>
    </source>
</evidence>
<evidence type="ECO:0000256" key="1">
    <source>
        <dbReference type="SAM" id="Phobius"/>
    </source>
</evidence>
<protein>
    <recommendedName>
        <fullName evidence="4">ABC transporter permease</fullName>
    </recommendedName>
</protein>
<feature type="transmembrane region" description="Helical" evidence="1">
    <location>
        <begin position="229"/>
        <end position="251"/>
    </location>
</feature>
<feature type="transmembrane region" description="Helical" evidence="1">
    <location>
        <begin position="150"/>
        <end position="174"/>
    </location>
</feature>
<dbReference type="RefSeq" id="WP_120042964.1">
    <property type="nucleotide sequence ID" value="NZ_QZFU01000024.1"/>
</dbReference>